<feature type="transmembrane region" description="Helical" evidence="2">
    <location>
        <begin position="56"/>
        <end position="80"/>
    </location>
</feature>
<reference evidence="3 4" key="1">
    <citation type="submission" date="2011-05" db="EMBL/GenBank/DDBJ databases">
        <title>Whole genome sequence of Microlunatus phosphovorus NM-1.</title>
        <authorList>
            <person name="Hosoyama A."/>
            <person name="Sasaki K."/>
            <person name="Harada T."/>
            <person name="Igarashi R."/>
            <person name="Kawakoshi A."/>
            <person name="Sasagawa M."/>
            <person name="Fukada J."/>
            <person name="Nakamura S."/>
            <person name="Katano Y."/>
            <person name="Hanada S."/>
            <person name="Kamagata Y."/>
            <person name="Nakamura N."/>
            <person name="Yamazaki S."/>
            <person name="Fujita N."/>
        </authorList>
    </citation>
    <scope>NUCLEOTIDE SEQUENCE [LARGE SCALE GENOMIC DNA]</scope>
    <source>
        <strain evidence="4">ATCC 700054 / DSM 10555 / JCM 9379 / NBRC 101784 / NCIMB 13414 / VKM Ac-1990 / NM-1</strain>
    </source>
</reference>
<proteinExistence type="predicted"/>
<organism evidence="3 4">
    <name type="scientific">Microlunatus phosphovorus (strain ATCC 700054 / DSM 10555 / JCM 9379 / NBRC 101784 / NCIMB 13414 / VKM Ac-1990 / NM-1)</name>
    <dbReference type="NCBI Taxonomy" id="1032480"/>
    <lineage>
        <taxon>Bacteria</taxon>
        <taxon>Bacillati</taxon>
        <taxon>Actinomycetota</taxon>
        <taxon>Actinomycetes</taxon>
        <taxon>Propionibacteriales</taxon>
        <taxon>Propionibacteriaceae</taxon>
        <taxon>Microlunatus</taxon>
    </lineage>
</organism>
<evidence type="ECO:0000256" key="1">
    <source>
        <dbReference type="SAM" id="MobiDB-lite"/>
    </source>
</evidence>
<dbReference type="Gene3D" id="3.40.50.300">
    <property type="entry name" value="P-loop containing nucleotide triphosphate hydrolases"/>
    <property type="match status" value="1"/>
</dbReference>
<dbReference type="Proteomes" id="UP000007947">
    <property type="component" value="Chromosome"/>
</dbReference>
<dbReference type="AlphaFoldDB" id="F5XL65"/>
<evidence type="ECO:0000313" key="4">
    <source>
        <dbReference type="Proteomes" id="UP000007947"/>
    </source>
</evidence>
<dbReference type="EMBL" id="AP012204">
    <property type="protein sequence ID" value="BAK33753.1"/>
    <property type="molecule type" value="Genomic_DNA"/>
</dbReference>
<keyword evidence="2" id="KW-0812">Transmembrane</keyword>
<dbReference type="InterPro" id="IPR027417">
    <property type="entry name" value="P-loop_NTPase"/>
</dbReference>
<dbReference type="STRING" id="1032480.MLP_07390"/>
<keyword evidence="2" id="KW-1133">Transmembrane helix</keyword>
<feature type="region of interest" description="Disordered" evidence="1">
    <location>
        <begin position="463"/>
        <end position="501"/>
    </location>
</feature>
<evidence type="ECO:0008006" key="5">
    <source>
        <dbReference type="Google" id="ProtNLM"/>
    </source>
</evidence>
<dbReference type="eggNOG" id="COG1674">
    <property type="taxonomic scope" value="Bacteria"/>
</dbReference>
<evidence type="ECO:0000256" key="2">
    <source>
        <dbReference type="SAM" id="Phobius"/>
    </source>
</evidence>
<protein>
    <recommendedName>
        <fullName evidence="5">FtsK domain-containing protein</fullName>
    </recommendedName>
</protein>
<dbReference type="KEGG" id="mph:MLP_07390"/>
<name>F5XL65_MICPN</name>
<accession>F5XL65</accession>
<keyword evidence="4" id="KW-1185">Reference proteome</keyword>
<evidence type="ECO:0000313" key="3">
    <source>
        <dbReference type="EMBL" id="BAK33753.1"/>
    </source>
</evidence>
<dbReference type="RefSeq" id="WP_013861640.1">
    <property type="nucleotide sequence ID" value="NC_015635.1"/>
</dbReference>
<sequence length="501" mass="55323">MSSGVAVLPQVGHGLRRLGRGLRVVSAEVRWWLAGGWRLLRTAPRRAMTWLTGLGFAVWADVTWLLAVLLVLVVLPGLYARWWPASWERRWKHPAWRRRIRRRVRRTWPQLMEACGLSRRVPDVTGAAQLTVPELRQIRWEDPDVLVTVPRLMLGQTVDDVVVVSDRLRVAVGSRQVRIVPNDAQTGCTVRFLFGDPLAPVFYASIPDLDAPAQFEWVELGVTEDGQPFGVAIRRSRLTGGASGSGKAGIMHATAFALGPAVKAGLVRMNGIDLKGGMEQAMARPMYTRYTSDLEEAVVILEDEVRACKARAAKIAGIVRTHEPTVAEPLSITVIDELAQLTSYATDTKLMKRADAALRSLLTLGRAPGFLVHAYVQDPRKDTVPQRHLFHEFTGLRLNDRDEVAMIFGDGAIAAGVACHKIPYSTAGIGYAIDEQHRVTRFRVGHVTDDMIRTTAARFPAPRQIPVVIPQADDQEPPAPRARAPRKPRAPRTPPGGGDDD</sequence>
<gene>
    <name evidence="3" type="ordered locus">MLP_07390</name>
</gene>
<dbReference type="HOGENOM" id="CLU_034934_0_0_11"/>
<keyword evidence="2" id="KW-0472">Membrane</keyword>